<dbReference type="SUPFAM" id="SSF52540">
    <property type="entry name" value="P-loop containing nucleoside triphosphate hydrolases"/>
    <property type="match status" value="1"/>
</dbReference>
<sequence>MINKIIKKSRKYIILQIFFSILSTIAIAIIPILHKSLIDNVIPQSSFIYLKKIFIYYLIAILLYLLFTFLSEKFVWRTAIDFENRMQKIIFSRFTELSYDKFSSKKTEEYYAILTKNITQIEQDYLTPKISLLKSIFSILIYGTITFVHNRLIFFIIVILSLAVVFIPKIFKGKLKSFASIYIKQNEKYANIVNELLRAFDMIDSKVKKSFNKKFSDETTLLSYKRLAYGSVKIVSNLASGGLIMILEMLVLIISVYFSMINIISIGEVVMFFSYSKSFTDPLIEILYCINAINSTEDIRKDLNEFLNQEYTDVKTIDLFINKRLILDNVEVAYPEKKYIYNCEFREGGKYIIFGESGSGKSTLLKLLAGKISNNVKVTPAFNYSIDEISYLSQEQIIFSDDFYSNVTLYGAYNYNNIFSDWNYEDKYSNREDVSLMSGGEKQYIKIIRSLIQNKKLLLLDEPTTGMDDTTAKKIMESLSKSRNTIIVVTHNISIIDKNKWSLLNIDTVRKIA</sequence>
<dbReference type="PANTHER" id="PTHR43394:SF1">
    <property type="entry name" value="ATP-BINDING CASSETTE SUB-FAMILY B MEMBER 10, MITOCHONDRIAL"/>
    <property type="match status" value="1"/>
</dbReference>
<dbReference type="InterPro" id="IPR027417">
    <property type="entry name" value="P-loop_NTPase"/>
</dbReference>
<feature type="transmembrane region" description="Helical" evidence="7">
    <location>
        <begin position="130"/>
        <end position="147"/>
    </location>
</feature>
<dbReference type="SMART" id="SM00382">
    <property type="entry name" value="AAA"/>
    <property type="match status" value="1"/>
</dbReference>
<protein>
    <recommendedName>
        <fullName evidence="12">ABC transporter, ATP-binding protein</fullName>
    </recommendedName>
</protein>
<evidence type="ECO:0000256" key="5">
    <source>
        <dbReference type="ARBA" id="ARBA00022989"/>
    </source>
</evidence>
<keyword evidence="4" id="KW-0067">ATP-binding</keyword>
<dbReference type="InterPro" id="IPR039421">
    <property type="entry name" value="Type_1_exporter"/>
</dbReference>
<evidence type="ECO:0000256" key="2">
    <source>
        <dbReference type="ARBA" id="ARBA00022692"/>
    </source>
</evidence>
<feature type="transmembrane region" description="Helical" evidence="7">
    <location>
        <begin position="234"/>
        <end position="258"/>
    </location>
</feature>
<evidence type="ECO:0000256" key="7">
    <source>
        <dbReference type="SAM" id="Phobius"/>
    </source>
</evidence>
<feature type="transmembrane region" description="Helical" evidence="7">
    <location>
        <begin position="53"/>
        <end position="70"/>
    </location>
</feature>
<dbReference type="SUPFAM" id="SSF90123">
    <property type="entry name" value="ABC transporter transmembrane region"/>
    <property type="match status" value="1"/>
</dbReference>
<feature type="domain" description="ABC transmembrane type-1" evidence="9">
    <location>
        <begin position="14"/>
        <end position="295"/>
    </location>
</feature>
<organism evidence="10 11">
    <name type="scientific">Mageeibacillus indolicus</name>
    <dbReference type="NCBI Taxonomy" id="884684"/>
    <lineage>
        <taxon>Bacteria</taxon>
        <taxon>Bacillati</taxon>
        <taxon>Bacillota</taxon>
        <taxon>Clostridia</taxon>
        <taxon>Eubacteriales</taxon>
        <taxon>Oscillospiraceae</taxon>
        <taxon>Mageeibacillus</taxon>
    </lineage>
</organism>
<feature type="transmembrane region" description="Helical" evidence="7">
    <location>
        <begin position="153"/>
        <end position="171"/>
    </location>
</feature>
<evidence type="ECO:0000256" key="6">
    <source>
        <dbReference type="ARBA" id="ARBA00023136"/>
    </source>
</evidence>
<evidence type="ECO:0000259" key="8">
    <source>
        <dbReference type="PROSITE" id="PS50893"/>
    </source>
</evidence>
<evidence type="ECO:0000313" key="10">
    <source>
        <dbReference type="EMBL" id="PNH18106.1"/>
    </source>
</evidence>
<keyword evidence="3" id="KW-0547">Nucleotide-binding</keyword>
<name>A0A2J8B009_9FIRM</name>
<evidence type="ECO:0008006" key="12">
    <source>
        <dbReference type="Google" id="ProtNLM"/>
    </source>
</evidence>
<evidence type="ECO:0000256" key="1">
    <source>
        <dbReference type="ARBA" id="ARBA00004651"/>
    </source>
</evidence>
<dbReference type="Proteomes" id="UP000236394">
    <property type="component" value="Unassembled WGS sequence"/>
</dbReference>
<dbReference type="PROSITE" id="PS50893">
    <property type="entry name" value="ABC_TRANSPORTER_2"/>
    <property type="match status" value="1"/>
</dbReference>
<feature type="domain" description="ABC transporter" evidence="8">
    <location>
        <begin position="314"/>
        <end position="509"/>
    </location>
</feature>
<dbReference type="EMBL" id="NBZD01000004">
    <property type="protein sequence ID" value="PNH18106.1"/>
    <property type="molecule type" value="Genomic_DNA"/>
</dbReference>
<reference evidence="11" key="1">
    <citation type="submission" date="2017-04" db="EMBL/GenBank/DDBJ databases">
        <authorList>
            <person name="Bumgarner R.E."/>
            <person name="Fredricks D.N."/>
            <person name="Srinivasan S."/>
        </authorList>
    </citation>
    <scope>NUCLEOTIDE SEQUENCE [LARGE SCALE GENOMIC DNA]</scope>
    <source>
        <strain evidence="11">KA00405</strain>
    </source>
</reference>
<dbReference type="GO" id="GO:0015421">
    <property type="term" value="F:ABC-type oligopeptide transporter activity"/>
    <property type="evidence" value="ECO:0007669"/>
    <property type="project" value="TreeGrafter"/>
</dbReference>
<keyword evidence="6 7" id="KW-0472">Membrane</keyword>
<accession>A0A2J8B009</accession>
<dbReference type="RefSeq" id="WP_102892728.1">
    <property type="nucleotide sequence ID" value="NZ_NBZD01000004.1"/>
</dbReference>
<evidence type="ECO:0000259" key="9">
    <source>
        <dbReference type="PROSITE" id="PS50929"/>
    </source>
</evidence>
<comment type="subcellular location">
    <subcellularLocation>
        <location evidence="1">Cell membrane</location>
        <topology evidence="1">Multi-pass membrane protein</topology>
    </subcellularLocation>
</comment>
<dbReference type="Pfam" id="PF00664">
    <property type="entry name" value="ABC_membrane"/>
    <property type="match status" value="1"/>
</dbReference>
<dbReference type="GO" id="GO:0005886">
    <property type="term" value="C:plasma membrane"/>
    <property type="evidence" value="ECO:0007669"/>
    <property type="project" value="UniProtKB-SubCell"/>
</dbReference>
<dbReference type="Gene3D" id="1.20.1560.10">
    <property type="entry name" value="ABC transporter type 1, transmembrane domain"/>
    <property type="match status" value="1"/>
</dbReference>
<dbReference type="InterPro" id="IPR003439">
    <property type="entry name" value="ABC_transporter-like_ATP-bd"/>
</dbReference>
<gene>
    <name evidence="10" type="ORF">B7R76_07195</name>
</gene>
<dbReference type="PANTHER" id="PTHR43394">
    <property type="entry name" value="ATP-DEPENDENT PERMEASE MDL1, MITOCHONDRIAL"/>
    <property type="match status" value="1"/>
</dbReference>
<dbReference type="Pfam" id="PF00005">
    <property type="entry name" value="ABC_tran"/>
    <property type="match status" value="1"/>
</dbReference>
<dbReference type="InterPro" id="IPR011527">
    <property type="entry name" value="ABC1_TM_dom"/>
</dbReference>
<dbReference type="PROSITE" id="PS50929">
    <property type="entry name" value="ABC_TM1F"/>
    <property type="match status" value="1"/>
</dbReference>
<dbReference type="InterPro" id="IPR003593">
    <property type="entry name" value="AAA+_ATPase"/>
</dbReference>
<evidence type="ECO:0000256" key="3">
    <source>
        <dbReference type="ARBA" id="ARBA00022741"/>
    </source>
</evidence>
<comment type="caution">
    <text evidence="10">The sequence shown here is derived from an EMBL/GenBank/DDBJ whole genome shotgun (WGS) entry which is preliminary data.</text>
</comment>
<keyword evidence="2 7" id="KW-0812">Transmembrane</keyword>
<evidence type="ECO:0000313" key="11">
    <source>
        <dbReference type="Proteomes" id="UP000236394"/>
    </source>
</evidence>
<dbReference type="GO" id="GO:0016887">
    <property type="term" value="F:ATP hydrolysis activity"/>
    <property type="evidence" value="ECO:0007669"/>
    <property type="project" value="InterPro"/>
</dbReference>
<feature type="transmembrane region" description="Helical" evidence="7">
    <location>
        <begin position="12"/>
        <end position="33"/>
    </location>
</feature>
<dbReference type="Gene3D" id="3.40.50.300">
    <property type="entry name" value="P-loop containing nucleotide triphosphate hydrolases"/>
    <property type="match status" value="1"/>
</dbReference>
<keyword evidence="5 7" id="KW-1133">Transmembrane helix</keyword>
<dbReference type="GO" id="GO:0005524">
    <property type="term" value="F:ATP binding"/>
    <property type="evidence" value="ECO:0007669"/>
    <property type="project" value="UniProtKB-KW"/>
</dbReference>
<proteinExistence type="predicted"/>
<evidence type="ECO:0000256" key="4">
    <source>
        <dbReference type="ARBA" id="ARBA00022840"/>
    </source>
</evidence>
<dbReference type="AlphaFoldDB" id="A0A2J8B009"/>
<dbReference type="InterPro" id="IPR036640">
    <property type="entry name" value="ABC1_TM_sf"/>
</dbReference>